<evidence type="ECO:0000313" key="2">
    <source>
        <dbReference type="Proteomes" id="UP000001064"/>
    </source>
</evidence>
<dbReference type="FunCoup" id="F0ZD38">
    <property type="interactions" value="937"/>
</dbReference>
<sequence>MKENNDIYFESLFWKVFHNRYILSKILNQIYINEWFSYFNYDDYNIKNRIRFKHIHSLDWMVDNNQIALLKCKLEAKEFISIINSTCSLKNLFCKLEENHQNNN</sequence>
<dbReference type="GeneID" id="10502696"/>
<dbReference type="PANTHER" id="PTHR32457">
    <property type="entry name" value="F-BOX DOMAIN-CONTAINING PROTEIN-RELATED"/>
    <property type="match status" value="1"/>
</dbReference>
<dbReference type="RefSeq" id="XP_003285328.1">
    <property type="nucleotide sequence ID" value="XM_003285280.1"/>
</dbReference>
<gene>
    <name evidence="1" type="ORF">DICPUDRAFT_29193</name>
</gene>
<organism evidence="1 2">
    <name type="scientific">Dictyostelium purpureum</name>
    <name type="common">Slime mold</name>
    <dbReference type="NCBI Taxonomy" id="5786"/>
    <lineage>
        <taxon>Eukaryota</taxon>
        <taxon>Amoebozoa</taxon>
        <taxon>Evosea</taxon>
        <taxon>Eumycetozoa</taxon>
        <taxon>Dictyostelia</taxon>
        <taxon>Dictyosteliales</taxon>
        <taxon>Dictyosteliaceae</taxon>
        <taxon>Dictyostelium</taxon>
    </lineage>
</organism>
<dbReference type="VEuPathDB" id="AmoebaDB:DICPUDRAFT_29193"/>
<dbReference type="KEGG" id="dpp:DICPUDRAFT_29193"/>
<dbReference type="AlphaFoldDB" id="F0ZD38"/>
<dbReference type="PANTHER" id="PTHR32457:SF62">
    <property type="entry name" value="F-BOX DOMAIN-CONTAINING PROTEIN-RELATED"/>
    <property type="match status" value="1"/>
</dbReference>
<evidence type="ECO:0000313" key="1">
    <source>
        <dbReference type="EMBL" id="EGC38114.1"/>
    </source>
</evidence>
<feature type="non-terminal residue" evidence="1">
    <location>
        <position position="104"/>
    </location>
</feature>
<accession>F0ZD38</accession>
<protein>
    <submittedName>
        <fullName evidence="1">Uncharacterized protein</fullName>
    </submittedName>
</protein>
<proteinExistence type="predicted"/>
<name>F0ZD38_DICPU</name>
<dbReference type="InParanoid" id="F0ZD38"/>
<dbReference type="EMBL" id="GL870983">
    <property type="protein sequence ID" value="EGC38114.1"/>
    <property type="molecule type" value="Genomic_DNA"/>
</dbReference>
<reference evidence="2" key="1">
    <citation type="journal article" date="2011" name="Genome Biol.">
        <title>Comparative genomics of the social amoebae Dictyostelium discoideum and Dictyostelium purpureum.</title>
        <authorList>
            <consortium name="US DOE Joint Genome Institute (JGI-PGF)"/>
            <person name="Sucgang R."/>
            <person name="Kuo A."/>
            <person name="Tian X."/>
            <person name="Salerno W."/>
            <person name="Parikh A."/>
            <person name="Feasley C.L."/>
            <person name="Dalin E."/>
            <person name="Tu H."/>
            <person name="Huang E."/>
            <person name="Barry K."/>
            <person name="Lindquist E."/>
            <person name="Shapiro H."/>
            <person name="Bruce D."/>
            <person name="Schmutz J."/>
            <person name="Salamov A."/>
            <person name="Fey P."/>
            <person name="Gaudet P."/>
            <person name="Anjard C."/>
            <person name="Babu M.M."/>
            <person name="Basu S."/>
            <person name="Bushmanova Y."/>
            <person name="van der Wel H."/>
            <person name="Katoh-Kurasawa M."/>
            <person name="Dinh C."/>
            <person name="Coutinho P.M."/>
            <person name="Saito T."/>
            <person name="Elias M."/>
            <person name="Schaap P."/>
            <person name="Kay R.R."/>
            <person name="Henrissat B."/>
            <person name="Eichinger L."/>
            <person name="Rivero F."/>
            <person name="Putnam N.H."/>
            <person name="West C.M."/>
            <person name="Loomis W.F."/>
            <person name="Chisholm R.L."/>
            <person name="Shaulsky G."/>
            <person name="Strassmann J.E."/>
            <person name="Queller D.C."/>
            <person name="Kuspa A."/>
            <person name="Grigoriev I.V."/>
        </authorList>
    </citation>
    <scope>NUCLEOTIDE SEQUENCE [LARGE SCALE GENOMIC DNA]</scope>
    <source>
        <strain evidence="2">QSDP1</strain>
    </source>
</reference>
<keyword evidence="2" id="KW-1185">Reference proteome</keyword>
<dbReference type="Proteomes" id="UP000001064">
    <property type="component" value="Unassembled WGS sequence"/>
</dbReference>